<dbReference type="AlphaFoldDB" id="E4RZB1"/>
<dbReference type="InterPro" id="IPR005467">
    <property type="entry name" value="His_kinase_dom"/>
</dbReference>
<dbReference type="InterPro" id="IPR036890">
    <property type="entry name" value="HATPase_C_sf"/>
</dbReference>
<dbReference type="HOGENOM" id="CLU_303616_0_0_10"/>
<dbReference type="GO" id="GO:0046983">
    <property type="term" value="F:protein dimerization activity"/>
    <property type="evidence" value="ECO:0007669"/>
    <property type="project" value="InterPro"/>
</dbReference>
<evidence type="ECO:0000259" key="5">
    <source>
        <dbReference type="PROSITE" id="PS50109"/>
    </source>
</evidence>
<keyword evidence="4" id="KW-0472">Membrane</keyword>
<evidence type="ECO:0000256" key="4">
    <source>
        <dbReference type="SAM" id="Phobius"/>
    </source>
</evidence>
<feature type="transmembrane region" description="Helical" evidence="4">
    <location>
        <begin position="738"/>
        <end position="759"/>
    </location>
</feature>
<dbReference type="InterPro" id="IPR013783">
    <property type="entry name" value="Ig-like_fold"/>
</dbReference>
<name>E4RZB1_LEAB4</name>
<dbReference type="InterPro" id="IPR011110">
    <property type="entry name" value="Reg_prop"/>
</dbReference>
<keyword evidence="4" id="KW-0812">Transmembrane</keyword>
<dbReference type="KEGG" id="lby:Lbys_0688"/>
<gene>
    <name evidence="6" type="ordered locus">Lbys_0688</name>
</gene>
<dbReference type="eggNOG" id="COG3292">
    <property type="taxonomic scope" value="Bacteria"/>
</dbReference>
<reference key="1">
    <citation type="submission" date="2010-11" db="EMBL/GenBank/DDBJ databases">
        <title>The complete genome of Leadbetterella byssophila DSM 17132.</title>
        <authorList>
            <consortium name="US DOE Joint Genome Institute (JGI-PGF)"/>
            <person name="Lucas S."/>
            <person name="Copeland A."/>
            <person name="Lapidus A."/>
            <person name="Glavina del Rio T."/>
            <person name="Dalin E."/>
            <person name="Tice H."/>
            <person name="Bruce D."/>
            <person name="Goodwin L."/>
            <person name="Pitluck S."/>
            <person name="Kyrpides N."/>
            <person name="Mavromatis K."/>
            <person name="Ivanova N."/>
            <person name="Teshima H."/>
            <person name="Brettin T."/>
            <person name="Detter J.C."/>
            <person name="Han C."/>
            <person name="Tapia R."/>
            <person name="Land M."/>
            <person name="Hauser L."/>
            <person name="Markowitz V."/>
            <person name="Cheng J.-F."/>
            <person name="Hugenholtz P."/>
            <person name="Woyke T."/>
            <person name="Wu D."/>
            <person name="Tindall B."/>
            <person name="Pomrenke H.G."/>
            <person name="Brambilla E."/>
            <person name="Klenk H.-P."/>
            <person name="Eisen J.A."/>
        </authorList>
    </citation>
    <scope>NUCLEOTIDE SEQUENCE [LARGE SCALE GENOMIC DNA]</scope>
    <source>
        <strain>DSM 17132</strain>
    </source>
</reference>
<dbReference type="Pfam" id="PF07494">
    <property type="entry name" value="Reg_prop"/>
    <property type="match status" value="1"/>
</dbReference>
<evidence type="ECO:0000313" key="6">
    <source>
        <dbReference type="EMBL" id="ADQ16450.1"/>
    </source>
</evidence>
<dbReference type="STRING" id="649349.Lbys_0688"/>
<dbReference type="InterPro" id="IPR050482">
    <property type="entry name" value="Sensor_HK_TwoCompSys"/>
</dbReference>
<dbReference type="InterPro" id="IPR011712">
    <property type="entry name" value="Sig_transdc_His_kin_sub3_dim/P"/>
</dbReference>
<dbReference type="Gene3D" id="1.20.5.1930">
    <property type="match status" value="1"/>
</dbReference>
<dbReference type="Pfam" id="PF07730">
    <property type="entry name" value="HisKA_3"/>
    <property type="match status" value="1"/>
</dbReference>
<evidence type="ECO:0000256" key="2">
    <source>
        <dbReference type="ARBA" id="ARBA00022777"/>
    </source>
</evidence>
<dbReference type="Gene3D" id="2.130.10.10">
    <property type="entry name" value="YVTN repeat-like/Quinoprotein amine dehydrogenase"/>
    <property type="match status" value="2"/>
</dbReference>
<evidence type="ECO:0000256" key="1">
    <source>
        <dbReference type="ARBA" id="ARBA00022679"/>
    </source>
</evidence>
<dbReference type="Pfam" id="PF02518">
    <property type="entry name" value="HATPase_c"/>
    <property type="match status" value="1"/>
</dbReference>
<dbReference type="Proteomes" id="UP000007435">
    <property type="component" value="Chromosome"/>
</dbReference>
<accession>E4RZB1</accession>
<dbReference type="Gene3D" id="3.30.565.10">
    <property type="entry name" value="Histidine kinase-like ATPase, C-terminal domain"/>
    <property type="match status" value="1"/>
</dbReference>
<feature type="domain" description="Histidine kinase" evidence="5">
    <location>
        <begin position="787"/>
        <end position="972"/>
    </location>
</feature>
<organism evidence="6 7">
    <name type="scientific">Leadbetterella byssophila (strain DSM 17132 / JCM 16389 / KACC 11308 / NBRC 106382 / 4M15)</name>
    <dbReference type="NCBI Taxonomy" id="649349"/>
    <lineage>
        <taxon>Bacteria</taxon>
        <taxon>Pseudomonadati</taxon>
        <taxon>Bacteroidota</taxon>
        <taxon>Cytophagia</taxon>
        <taxon>Cytophagales</taxon>
        <taxon>Leadbetterellaceae</taxon>
        <taxon>Leadbetterella</taxon>
    </lineage>
</organism>
<dbReference type="SUPFAM" id="SSF63829">
    <property type="entry name" value="Calcium-dependent phosphotriesterase"/>
    <property type="match status" value="2"/>
</dbReference>
<reference evidence="6 7" key="2">
    <citation type="journal article" date="2011" name="Stand. Genomic Sci.">
        <title>Complete genome sequence of Leadbetterella byssophila type strain (4M15).</title>
        <authorList>
            <person name="Abt B."/>
            <person name="Teshima H."/>
            <person name="Lucas S."/>
            <person name="Lapidus A."/>
            <person name="Del Rio T.G."/>
            <person name="Nolan M."/>
            <person name="Tice H."/>
            <person name="Cheng J.F."/>
            <person name="Pitluck S."/>
            <person name="Liolios K."/>
            <person name="Pagani I."/>
            <person name="Ivanova N."/>
            <person name="Mavromatis K."/>
            <person name="Pati A."/>
            <person name="Tapia R."/>
            <person name="Han C."/>
            <person name="Goodwin L."/>
            <person name="Chen A."/>
            <person name="Palaniappan K."/>
            <person name="Land M."/>
            <person name="Hauser L."/>
            <person name="Chang Y.J."/>
            <person name="Jeffries C.D."/>
            <person name="Rohde M."/>
            <person name="Goker M."/>
            <person name="Tindall B.J."/>
            <person name="Detter J.C."/>
            <person name="Woyke T."/>
            <person name="Bristow J."/>
            <person name="Eisen J.A."/>
            <person name="Markowitz V."/>
            <person name="Hugenholtz P."/>
            <person name="Klenk H.P."/>
            <person name="Kyrpides N.C."/>
        </authorList>
    </citation>
    <scope>NUCLEOTIDE SEQUENCE [LARGE SCALE GENOMIC DNA]</scope>
    <source>
        <strain evidence="7">DSM 17132 / JCM 16389 / KACC 11308 / NBRC 106382 / 4M15</strain>
    </source>
</reference>
<keyword evidence="3" id="KW-0902">Two-component regulatory system</keyword>
<dbReference type="InterPro" id="IPR015943">
    <property type="entry name" value="WD40/YVTN_repeat-like_dom_sf"/>
</dbReference>
<protein>
    <submittedName>
        <fullName evidence="6">Histidine kinase</fullName>
    </submittedName>
</protein>
<sequence>MVYFLLSISTYICTDMRTYFCIILCLLSGGYLYAQKSPSLLFKHLDYKNGLSDPTIQSLLSDRYGFLWIGTHNGLNRFDGTNCVTFPLEGNMITKLYRSPQGEMYVGTQKGLYHLLEPEGRFQYLNFDNFPNYYAYPFYVGEKIWCNIAGGIAIRDSTYHFLTDRTNGKSYVGSTENGRIKWLITNASQAGLFVHYFGSNEEIIESKEYFRSGFRLYPSDVFVEKDSTVWVASDKGLTRLNPHTGDYDHFDLGIALNCVYPYQDHLFIGTNGAGIYLWNKTQKKVIAEYRHQFHNEGSLSGNQIMRIHIDNQDQLYVSVLGKGLDYTNLRQVQFTHLLDKEVALAKGIDNDITAMIQRPNGEIWCGTRTDGILVLDSSGEKLVRHLLKKDPVRGIFTLGEGKILVTLDQQRNLIFDPSTGQFSAFPASNLAENVTSVAIDPLDSSTILCTPQGAARWDGSFRFLEKLNSTVEWKNISHFVFLNEEEVLVQTYYTNLSVAKRDGRDFIATQEVARTPFNINASVKVGNFLYLATSSGLYRFKDGTLEQLMSAYSTDLLRAKDDIWINTHNGLQKYSLKTGEFFRFTEMDGLQGAIFNGGTFVFKSGGEVLTAGSNGLNRFDPSEVKSVHFSSKAYITKVNINDLPFTEWNPINLQALTLNHNSNTVSFQITPLDFINPKFRRITYQLIGFDSSPISAYGVTDVRYAKLPPGDYVLRILVDGNATELKISIVPPFWQRSWFIVLSILSVIGITVLSTYWFGKWVKNNQLEKMRIMLSSQEEERKRIAVDLHDDLGGRLSSLKLYMQAAARGVDQKEILKDTTRLLDEAISELRNILFNLSPKTLDENGLEAAIVELGNNIERITGLKVETNIDTGQIRIGRPVQYAVYRISQELINNTLKHSNATEVFISLINREDGLVFLFEDNGKGFHMDEVKLGYGLTNIKTHAQAIYSELTIDTSPGKGIAVTLIIPKDTLKFESPPL</sequence>
<dbReference type="GO" id="GO:0000155">
    <property type="term" value="F:phosphorelay sensor kinase activity"/>
    <property type="evidence" value="ECO:0007669"/>
    <property type="project" value="InterPro"/>
</dbReference>
<dbReference type="InterPro" id="IPR003594">
    <property type="entry name" value="HATPase_dom"/>
</dbReference>
<dbReference type="EMBL" id="CP002305">
    <property type="protein sequence ID" value="ADQ16450.1"/>
    <property type="molecule type" value="Genomic_DNA"/>
</dbReference>
<keyword evidence="7" id="KW-1185">Reference proteome</keyword>
<evidence type="ECO:0000256" key="3">
    <source>
        <dbReference type="ARBA" id="ARBA00023012"/>
    </source>
</evidence>
<keyword evidence="2 6" id="KW-0418">Kinase</keyword>
<dbReference type="CDD" id="cd16917">
    <property type="entry name" value="HATPase_UhpB-NarQ-NarX-like"/>
    <property type="match status" value="1"/>
</dbReference>
<proteinExistence type="predicted"/>
<dbReference type="PROSITE" id="PS50109">
    <property type="entry name" value="HIS_KIN"/>
    <property type="match status" value="1"/>
</dbReference>
<dbReference type="GO" id="GO:0016020">
    <property type="term" value="C:membrane"/>
    <property type="evidence" value="ECO:0007669"/>
    <property type="project" value="InterPro"/>
</dbReference>
<keyword evidence="4" id="KW-1133">Transmembrane helix</keyword>
<dbReference type="PANTHER" id="PTHR24421">
    <property type="entry name" value="NITRATE/NITRITE SENSOR PROTEIN NARX-RELATED"/>
    <property type="match status" value="1"/>
</dbReference>
<evidence type="ECO:0000313" key="7">
    <source>
        <dbReference type="Proteomes" id="UP000007435"/>
    </source>
</evidence>
<dbReference type="SUPFAM" id="SSF55874">
    <property type="entry name" value="ATPase domain of HSP90 chaperone/DNA topoisomerase II/histidine kinase"/>
    <property type="match status" value="1"/>
</dbReference>
<dbReference type="Gene3D" id="2.60.40.10">
    <property type="entry name" value="Immunoglobulins"/>
    <property type="match status" value="1"/>
</dbReference>
<keyword evidence="1" id="KW-0808">Transferase</keyword>
<dbReference type="eggNOG" id="COG4585">
    <property type="taxonomic scope" value="Bacteria"/>
</dbReference>